<dbReference type="InterPro" id="IPR037914">
    <property type="entry name" value="SpoVT-AbrB_sf"/>
</dbReference>
<gene>
    <name evidence="2" type="ORF">VB774_18945</name>
</gene>
<comment type="caution">
    <text evidence="2">The sequence shown here is derived from an EMBL/GenBank/DDBJ whole genome shotgun (WGS) entry which is preliminary data.</text>
</comment>
<dbReference type="PANTHER" id="PTHR40516:SF1">
    <property type="entry name" value="ANTITOXIN CHPS-RELATED"/>
    <property type="match status" value="1"/>
</dbReference>
<dbReference type="InterPro" id="IPR039052">
    <property type="entry name" value="Antitox_PemI-like"/>
</dbReference>
<keyword evidence="3" id="KW-1185">Reference proteome</keyword>
<dbReference type="GO" id="GO:0003677">
    <property type="term" value="F:DNA binding"/>
    <property type="evidence" value="ECO:0007669"/>
    <property type="project" value="UniProtKB-KW"/>
</dbReference>
<feature type="domain" description="SpoVT-AbrB" evidence="1">
    <location>
        <begin position="10"/>
        <end position="55"/>
    </location>
</feature>
<evidence type="ECO:0000313" key="3">
    <source>
        <dbReference type="Proteomes" id="UP001301388"/>
    </source>
</evidence>
<accession>A0ABU5TN50</accession>
<dbReference type="Gene3D" id="2.10.260.10">
    <property type="match status" value="1"/>
</dbReference>
<dbReference type="RefSeq" id="WP_323262880.1">
    <property type="nucleotide sequence ID" value="NZ_JAYGIE010000096.1"/>
</dbReference>
<dbReference type="PANTHER" id="PTHR40516">
    <property type="entry name" value="ANTITOXIN CHPS-RELATED"/>
    <property type="match status" value="1"/>
</dbReference>
<dbReference type="Pfam" id="PF04014">
    <property type="entry name" value="MazE_antitoxin"/>
    <property type="match status" value="1"/>
</dbReference>
<dbReference type="Proteomes" id="UP001301388">
    <property type="component" value="Unassembled WGS sequence"/>
</dbReference>
<reference evidence="2 3" key="1">
    <citation type="submission" date="2023-12" db="EMBL/GenBank/DDBJ databases">
        <title>Baltic Sea Cyanobacteria.</title>
        <authorList>
            <person name="Delbaje E."/>
            <person name="Fewer D.P."/>
            <person name="Shishido T.K."/>
        </authorList>
    </citation>
    <scope>NUCLEOTIDE SEQUENCE [LARGE SCALE GENOMIC DNA]</scope>
    <source>
        <strain evidence="2 3">UHCC 0370</strain>
    </source>
</reference>
<dbReference type="SMART" id="SM00966">
    <property type="entry name" value="SpoVT_AbrB"/>
    <property type="match status" value="1"/>
</dbReference>
<dbReference type="EMBL" id="JAYGIE010000096">
    <property type="protein sequence ID" value="MEA5479705.1"/>
    <property type="molecule type" value="Genomic_DNA"/>
</dbReference>
<keyword evidence="2" id="KW-0238">DNA-binding</keyword>
<evidence type="ECO:0000259" key="1">
    <source>
        <dbReference type="SMART" id="SM00966"/>
    </source>
</evidence>
<protein>
    <submittedName>
        <fullName evidence="2">AbrB/MazE/SpoVT family DNA-binding domain-containing protein</fullName>
    </submittedName>
</protein>
<sequence>MVISMTAAIAKWGNSLAVRIPQAIAEQVQIQSGSEISIDIIDGKIVLTPHRRKKYTLDELLDGMTSDNLHAEISTGVPVGNELW</sequence>
<dbReference type="InterPro" id="IPR007159">
    <property type="entry name" value="SpoVT-AbrB_dom"/>
</dbReference>
<evidence type="ECO:0000313" key="2">
    <source>
        <dbReference type="EMBL" id="MEA5479705.1"/>
    </source>
</evidence>
<dbReference type="SUPFAM" id="SSF89447">
    <property type="entry name" value="AbrB/MazE/MraZ-like"/>
    <property type="match status" value="1"/>
</dbReference>
<proteinExistence type="predicted"/>
<name>A0ABU5TN50_9CYAN</name>
<organism evidence="2 3">
    <name type="scientific">Pseudanabaena galeata UHCC 0370</name>
    <dbReference type="NCBI Taxonomy" id="3110310"/>
    <lineage>
        <taxon>Bacteria</taxon>
        <taxon>Bacillati</taxon>
        <taxon>Cyanobacteriota</taxon>
        <taxon>Cyanophyceae</taxon>
        <taxon>Pseudanabaenales</taxon>
        <taxon>Pseudanabaenaceae</taxon>
        <taxon>Pseudanabaena</taxon>
    </lineage>
</organism>